<dbReference type="AlphaFoldDB" id="A0A2A9NZ79"/>
<sequence>MAEDSSIISDVLDFVSREIHQFVVAAAGGTVTLPLAPCPAPITSKHPPPPNAPSHLSPISREQDRKHDPDLRPSNRKYAMPGALYPRSPTIEPNDFSNIGPWVDSIQGQGPCSPRQRESDAGLICHQSNNHRNHHTLTQYNNGLTVKSIVRQPHVGIDKAIPTLQRCVTQAPAVDANRSNESIQREISNDRMKHKEKQRELSDLPLLPLEVVSNQPTVAKSPQELPAVQISIASNSSASVARESVEEKVRDKERIRLLEEEVSRLRQELSKREMGTLTTSLSPPPPPPPPPPPIPDRASKPDTLFASARAALRRAPVPIEAPINSNLSTKRKGLPTVGVPADKMAAFLKEMKNVRLRKVARAPDHQANLSWRPQNRSSLQDASGVSSATFDVSYTSNPRFYPTGVKRKRVEDIYPSSKHPSLDSRSDMTCSTMPCIEVNHVHGCQSQPSAATIDLTPSLCSDNDIERDEVTPDHIPRTPPRSSIGQRICHTPSGIKKPEYIDVDSYIPPISDTDPRMRNSNSVCTSSTQLDDTRSFSFDMEDIFSKRIPLSPLPSSSTPRKPRPPSRKSSSPSKSSSRFKVEPKRSSMLTSVVTDEAKRTNRSEYLGKGRKTVDKSKSQNNNSGSRNCRTGSNSHLNSNLLQSYHTTSRTLDEELQHAVNSLKSIGQNPVHNDEEYDIFLGFGSREPGRGFLAHGGAGGLPVWTDNPQISSRSQLPDR</sequence>
<feature type="region of interest" description="Disordered" evidence="1">
    <location>
        <begin position="467"/>
        <end position="495"/>
    </location>
</feature>
<feature type="region of interest" description="Disordered" evidence="1">
    <location>
        <begin position="547"/>
        <end position="635"/>
    </location>
</feature>
<evidence type="ECO:0000256" key="1">
    <source>
        <dbReference type="SAM" id="MobiDB-lite"/>
    </source>
</evidence>
<feature type="compositionally biased region" description="Pro residues" evidence="1">
    <location>
        <begin position="41"/>
        <end position="52"/>
    </location>
</feature>
<feature type="compositionally biased region" description="Basic and acidic residues" evidence="1">
    <location>
        <begin position="595"/>
        <end position="617"/>
    </location>
</feature>
<feature type="region of interest" description="Disordered" evidence="1">
    <location>
        <begin position="41"/>
        <end position="82"/>
    </location>
</feature>
<feature type="compositionally biased region" description="Basic and acidic residues" evidence="1">
    <location>
        <begin position="61"/>
        <end position="73"/>
    </location>
</feature>
<feature type="compositionally biased region" description="Polar residues" evidence="1">
    <location>
        <begin position="705"/>
        <end position="718"/>
    </location>
</feature>
<dbReference type="EMBL" id="KZ301975">
    <property type="protein sequence ID" value="PFH53202.1"/>
    <property type="molecule type" value="Genomic_DNA"/>
</dbReference>
<feature type="region of interest" description="Disordered" evidence="1">
    <location>
        <begin position="507"/>
        <end position="529"/>
    </location>
</feature>
<feature type="compositionally biased region" description="Low complexity" evidence="1">
    <location>
        <begin position="547"/>
        <end position="559"/>
    </location>
</feature>
<dbReference type="Proteomes" id="UP000242287">
    <property type="component" value="Unassembled WGS sequence"/>
</dbReference>
<feature type="compositionally biased region" description="Polar residues" evidence="1">
    <location>
        <begin position="618"/>
        <end position="631"/>
    </location>
</feature>
<accession>A0A2A9NZ79</accession>
<organism evidence="2 3">
    <name type="scientific">Amanita thiersii Skay4041</name>
    <dbReference type="NCBI Taxonomy" id="703135"/>
    <lineage>
        <taxon>Eukaryota</taxon>
        <taxon>Fungi</taxon>
        <taxon>Dikarya</taxon>
        <taxon>Basidiomycota</taxon>
        <taxon>Agaricomycotina</taxon>
        <taxon>Agaricomycetes</taxon>
        <taxon>Agaricomycetidae</taxon>
        <taxon>Agaricales</taxon>
        <taxon>Pluteineae</taxon>
        <taxon>Amanitaceae</taxon>
        <taxon>Amanita</taxon>
    </lineage>
</organism>
<evidence type="ECO:0000313" key="3">
    <source>
        <dbReference type="Proteomes" id="UP000242287"/>
    </source>
</evidence>
<reference evidence="2 3" key="1">
    <citation type="submission" date="2014-02" db="EMBL/GenBank/DDBJ databases">
        <title>Transposable element dynamics among asymbiotic and ectomycorrhizal Amanita fungi.</title>
        <authorList>
            <consortium name="DOE Joint Genome Institute"/>
            <person name="Hess J."/>
            <person name="Skrede I."/>
            <person name="Wolfe B."/>
            <person name="LaButti K."/>
            <person name="Ohm R.A."/>
            <person name="Grigoriev I.V."/>
            <person name="Pringle A."/>
        </authorList>
    </citation>
    <scope>NUCLEOTIDE SEQUENCE [LARGE SCALE GENOMIC DNA]</scope>
    <source>
        <strain evidence="2 3">SKay4041</strain>
    </source>
</reference>
<dbReference type="OrthoDB" id="3256736at2759"/>
<feature type="compositionally biased region" description="Low complexity" evidence="1">
    <location>
        <begin position="567"/>
        <end position="578"/>
    </location>
</feature>
<evidence type="ECO:0000313" key="2">
    <source>
        <dbReference type="EMBL" id="PFH53202.1"/>
    </source>
</evidence>
<gene>
    <name evidence="2" type="ORF">AMATHDRAFT_1617</name>
</gene>
<feature type="compositionally biased region" description="Polar residues" evidence="1">
    <location>
        <begin position="367"/>
        <end position="383"/>
    </location>
</feature>
<feature type="region of interest" description="Disordered" evidence="1">
    <location>
        <begin position="363"/>
        <end position="383"/>
    </location>
</feature>
<feature type="compositionally biased region" description="Pro residues" evidence="1">
    <location>
        <begin position="282"/>
        <end position="295"/>
    </location>
</feature>
<name>A0A2A9NZ79_9AGAR</name>
<proteinExistence type="predicted"/>
<protein>
    <submittedName>
        <fullName evidence="2">Uncharacterized protein</fullName>
    </submittedName>
</protein>
<feature type="region of interest" description="Disordered" evidence="1">
    <location>
        <begin position="268"/>
        <end position="301"/>
    </location>
</feature>
<keyword evidence="3" id="KW-1185">Reference proteome</keyword>
<feature type="compositionally biased region" description="Polar residues" evidence="1">
    <location>
        <begin position="518"/>
        <end position="529"/>
    </location>
</feature>
<feature type="region of interest" description="Disordered" evidence="1">
    <location>
        <begin position="696"/>
        <end position="718"/>
    </location>
</feature>